<accession>A0ABS6T3J5</accession>
<protein>
    <submittedName>
        <fullName evidence="2">Uncharacterized protein</fullName>
    </submittedName>
</protein>
<organism evidence="2 3">
    <name type="scientific">Maritimibacter dapengensis</name>
    <dbReference type="NCBI Taxonomy" id="2836868"/>
    <lineage>
        <taxon>Bacteria</taxon>
        <taxon>Pseudomonadati</taxon>
        <taxon>Pseudomonadota</taxon>
        <taxon>Alphaproteobacteria</taxon>
        <taxon>Rhodobacterales</taxon>
        <taxon>Roseobacteraceae</taxon>
        <taxon>Maritimibacter</taxon>
    </lineage>
</organism>
<evidence type="ECO:0000256" key="1">
    <source>
        <dbReference type="SAM" id="Phobius"/>
    </source>
</evidence>
<name>A0ABS6T3J5_9RHOB</name>
<keyword evidence="1" id="KW-1133">Transmembrane helix</keyword>
<dbReference type="EMBL" id="JAHUZE010000002">
    <property type="protein sequence ID" value="MBV7379106.1"/>
    <property type="molecule type" value="Genomic_DNA"/>
</dbReference>
<evidence type="ECO:0000313" key="3">
    <source>
        <dbReference type="Proteomes" id="UP000756530"/>
    </source>
</evidence>
<dbReference type="RefSeq" id="WP_218392257.1">
    <property type="nucleotide sequence ID" value="NZ_JAHUZE010000002.1"/>
</dbReference>
<feature type="transmembrane region" description="Helical" evidence="1">
    <location>
        <begin position="31"/>
        <end position="50"/>
    </location>
</feature>
<proteinExistence type="predicted"/>
<comment type="caution">
    <text evidence="2">The sequence shown here is derived from an EMBL/GenBank/DDBJ whole genome shotgun (WGS) entry which is preliminary data.</text>
</comment>
<evidence type="ECO:0000313" key="2">
    <source>
        <dbReference type="EMBL" id="MBV7379106.1"/>
    </source>
</evidence>
<sequence length="69" mass="7389">MIVGFLQFLYFLVGPFASAYAGLFVYGKWDSLALALLAGTMMGALVLLLISASFWADPNACNYCVEGAN</sequence>
<reference evidence="2 3" key="1">
    <citation type="submission" date="2021-05" db="EMBL/GenBank/DDBJ databases">
        <title>Culturable bacteria isolated from Daya Bay.</title>
        <authorList>
            <person name="Zheng W."/>
            <person name="Yu S."/>
            <person name="Huang Y."/>
        </authorList>
    </citation>
    <scope>NUCLEOTIDE SEQUENCE [LARGE SCALE GENOMIC DNA]</scope>
    <source>
        <strain evidence="2 3">DP4N28-5</strain>
    </source>
</reference>
<keyword evidence="1" id="KW-0812">Transmembrane</keyword>
<keyword evidence="1" id="KW-0472">Membrane</keyword>
<dbReference type="Proteomes" id="UP000756530">
    <property type="component" value="Unassembled WGS sequence"/>
</dbReference>
<gene>
    <name evidence="2" type="ORF">KJP28_09205</name>
</gene>
<keyword evidence="3" id="KW-1185">Reference proteome</keyword>